<comment type="caution">
    <text evidence="1">The sequence shown here is derived from an EMBL/GenBank/DDBJ whole genome shotgun (WGS) entry which is preliminary data.</text>
</comment>
<sequence length="146" mass="16937">MILKSIIPFVPNIAIEVMLRKKKLIRIVIDTHGGGEGTVPTQPWRPPEKLPEILQLRREMQMELIGRKRFAKEGEALWRGVLADKYGEMEGDGEQMRSRCPSVFWTTKGDKRRQGAVEVNSKIKSMKELYFSKLNDLYQKMAYKVQ</sequence>
<evidence type="ECO:0000313" key="2">
    <source>
        <dbReference type="Proteomes" id="UP000824120"/>
    </source>
</evidence>
<dbReference type="Proteomes" id="UP000824120">
    <property type="component" value="Chromosome 4"/>
</dbReference>
<reference evidence="1 2" key="1">
    <citation type="submission" date="2020-09" db="EMBL/GenBank/DDBJ databases">
        <title>De no assembly of potato wild relative species, Solanum commersonii.</title>
        <authorList>
            <person name="Cho K."/>
        </authorList>
    </citation>
    <scope>NUCLEOTIDE SEQUENCE [LARGE SCALE GENOMIC DNA]</scope>
    <source>
        <strain evidence="1">LZ3.2</strain>
        <tissue evidence="1">Leaf</tissue>
    </source>
</reference>
<dbReference type="AlphaFoldDB" id="A0A9J5Z843"/>
<gene>
    <name evidence="1" type="ORF">H5410_020099</name>
</gene>
<protein>
    <submittedName>
        <fullName evidence="1">Uncharacterized protein</fullName>
    </submittedName>
</protein>
<proteinExistence type="predicted"/>
<evidence type="ECO:0000313" key="1">
    <source>
        <dbReference type="EMBL" id="KAG5608818.1"/>
    </source>
</evidence>
<dbReference type="EMBL" id="JACXVP010000004">
    <property type="protein sequence ID" value="KAG5608818.1"/>
    <property type="molecule type" value="Genomic_DNA"/>
</dbReference>
<keyword evidence="2" id="KW-1185">Reference proteome</keyword>
<accession>A0A9J5Z843</accession>
<organism evidence="1 2">
    <name type="scientific">Solanum commersonii</name>
    <name type="common">Commerson's wild potato</name>
    <name type="synonym">Commerson's nightshade</name>
    <dbReference type="NCBI Taxonomy" id="4109"/>
    <lineage>
        <taxon>Eukaryota</taxon>
        <taxon>Viridiplantae</taxon>
        <taxon>Streptophyta</taxon>
        <taxon>Embryophyta</taxon>
        <taxon>Tracheophyta</taxon>
        <taxon>Spermatophyta</taxon>
        <taxon>Magnoliopsida</taxon>
        <taxon>eudicotyledons</taxon>
        <taxon>Gunneridae</taxon>
        <taxon>Pentapetalae</taxon>
        <taxon>asterids</taxon>
        <taxon>lamiids</taxon>
        <taxon>Solanales</taxon>
        <taxon>Solanaceae</taxon>
        <taxon>Solanoideae</taxon>
        <taxon>Solaneae</taxon>
        <taxon>Solanum</taxon>
    </lineage>
</organism>
<name>A0A9J5Z843_SOLCO</name>